<evidence type="ECO:0000313" key="3">
    <source>
        <dbReference type="Proteomes" id="UP000291084"/>
    </source>
</evidence>
<reference evidence="2 3" key="1">
    <citation type="journal article" date="2015" name="Sci. Rep.">
        <title>The power of single molecule real-time sequencing technology in the de novo assembly of a eukaryotic genome.</title>
        <authorList>
            <person name="Sakai H."/>
            <person name="Naito K."/>
            <person name="Ogiso-Tanaka E."/>
            <person name="Takahashi Y."/>
            <person name="Iseki K."/>
            <person name="Muto C."/>
            <person name="Satou K."/>
            <person name="Teruya K."/>
            <person name="Shiroma A."/>
            <person name="Shimoji M."/>
            <person name="Hirano T."/>
            <person name="Itoh T."/>
            <person name="Kaga A."/>
            <person name="Tomooka N."/>
        </authorList>
    </citation>
    <scope>NUCLEOTIDE SEQUENCE [LARGE SCALE GENOMIC DNA]</scope>
    <source>
        <strain evidence="3">cv. Shumari</strain>
    </source>
</reference>
<protein>
    <submittedName>
        <fullName evidence="2">Uncharacterized protein</fullName>
    </submittedName>
</protein>
<dbReference type="Proteomes" id="UP000291084">
    <property type="component" value="Chromosome 1"/>
</dbReference>
<proteinExistence type="predicted"/>
<sequence>VRIVPLNVRTSTTTPPSPFPSPNLQTTKSEKKSLILRDLSLHLRTSIYLNSPPAKMKRPPIRQTPSHYQ</sequence>
<evidence type="ECO:0000256" key="1">
    <source>
        <dbReference type="SAM" id="MobiDB-lite"/>
    </source>
</evidence>
<gene>
    <name evidence="2" type="primary">Vigan.01G421000</name>
    <name evidence="2" type="ORF">VIGAN_01421000</name>
</gene>
<feature type="region of interest" description="Disordered" evidence="1">
    <location>
        <begin position="1"/>
        <end position="28"/>
    </location>
</feature>
<evidence type="ECO:0000313" key="2">
    <source>
        <dbReference type="EMBL" id="BAT76234.1"/>
    </source>
</evidence>
<dbReference type="EMBL" id="AP015034">
    <property type="protein sequence ID" value="BAT76234.1"/>
    <property type="molecule type" value="Genomic_DNA"/>
</dbReference>
<feature type="non-terminal residue" evidence="2">
    <location>
        <position position="1"/>
    </location>
</feature>
<accession>A0A0S3R6V7</accession>
<keyword evidence="3" id="KW-1185">Reference proteome</keyword>
<feature type="region of interest" description="Disordered" evidence="1">
    <location>
        <begin position="50"/>
        <end position="69"/>
    </location>
</feature>
<organism evidence="2 3">
    <name type="scientific">Vigna angularis var. angularis</name>
    <dbReference type="NCBI Taxonomy" id="157739"/>
    <lineage>
        <taxon>Eukaryota</taxon>
        <taxon>Viridiplantae</taxon>
        <taxon>Streptophyta</taxon>
        <taxon>Embryophyta</taxon>
        <taxon>Tracheophyta</taxon>
        <taxon>Spermatophyta</taxon>
        <taxon>Magnoliopsida</taxon>
        <taxon>eudicotyledons</taxon>
        <taxon>Gunneridae</taxon>
        <taxon>Pentapetalae</taxon>
        <taxon>rosids</taxon>
        <taxon>fabids</taxon>
        <taxon>Fabales</taxon>
        <taxon>Fabaceae</taxon>
        <taxon>Papilionoideae</taxon>
        <taxon>50 kb inversion clade</taxon>
        <taxon>NPAAA clade</taxon>
        <taxon>indigoferoid/millettioid clade</taxon>
        <taxon>Phaseoleae</taxon>
        <taxon>Vigna</taxon>
    </lineage>
</organism>
<name>A0A0S3R6V7_PHAAN</name>
<dbReference type="AlphaFoldDB" id="A0A0S3R6V7"/>